<dbReference type="PIRSF" id="PIRSF000485">
    <property type="entry name" value="Amd_phspho_trans"/>
    <property type="match status" value="1"/>
</dbReference>
<keyword evidence="7 10" id="KW-0479">Metal-binding</keyword>
<dbReference type="EMBL" id="CP025628">
    <property type="protein sequence ID" value="AWD32420.1"/>
    <property type="molecule type" value="Genomic_DNA"/>
</dbReference>
<comment type="function">
    <text evidence="7">Catalyzes the formation of phosphoribosylamine from phosphoribosylpyrophosphate (PRPP) and glutamine.</text>
</comment>
<feature type="active site" description="Nucleophile" evidence="7 9">
    <location>
        <position position="2"/>
    </location>
</feature>
<comment type="similarity">
    <text evidence="2 7 8">In the C-terminal section; belongs to the purine/pyrimidine phosphoribosyltransferase family.</text>
</comment>
<dbReference type="OrthoDB" id="9801213at2"/>
<keyword evidence="3 7" id="KW-0328">Glycosyltransferase</keyword>
<dbReference type="CDD" id="cd00715">
    <property type="entry name" value="GPATase_N"/>
    <property type="match status" value="1"/>
</dbReference>
<dbReference type="RefSeq" id="WP_108673832.1">
    <property type="nucleotide sequence ID" value="NZ_CP025628.1"/>
</dbReference>
<dbReference type="Gene3D" id="3.60.20.10">
    <property type="entry name" value="Glutamine Phosphoribosylpyrophosphate, subunit 1, domain 1"/>
    <property type="match status" value="1"/>
</dbReference>
<dbReference type="Gene3D" id="3.40.50.2020">
    <property type="match status" value="1"/>
</dbReference>
<dbReference type="InterPro" id="IPR035584">
    <property type="entry name" value="PurF_N"/>
</dbReference>
<dbReference type="InterPro" id="IPR017932">
    <property type="entry name" value="GATase_2_dom"/>
</dbReference>
<evidence type="ECO:0000256" key="8">
    <source>
        <dbReference type="PIRNR" id="PIRNR000485"/>
    </source>
</evidence>
<dbReference type="InterPro" id="IPR005854">
    <property type="entry name" value="PurF"/>
</dbReference>
<evidence type="ECO:0000256" key="7">
    <source>
        <dbReference type="HAMAP-Rule" id="MF_01931"/>
    </source>
</evidence>
<proteinExistence type="inferred from homology"/>
<dbReference type="PANTHER" id="PTHR11907">
    <property type="entry name" value="AMIDOPHOSPHORIBOSYLTRANSFERASE"/>
    <property type="match status" value="1"/>
</dbReference>
<dbReference type="EC" id="2.4.2.14" evidence="7"/>
<keyword evidence="7 10" id="KW-0460">Magnesium</keyword>
<evidence type="ECO:0000256" key="4">
    <source>
        <dbReference type="ARBA" id="ARBA00022679"/>
    </source>
</evidence>
<evidence type="ECO:0000256" key="5">
    <source>
        <dbReference type="ARBA" id="ARBA00022755"/>
    </source>
</evidence>
<keyword evidence="6 7" id="KW-0315">Glutamine amidotransferase</keyword>
<dbReference type="AlphaFoldDB" id="A0A3Q8ERI7"/>
<dbReference type="PROSITE" id="PS51278">
    <property type="entry name" value="GATASE_TYPE_2"/>
    <property type="match status" value="1"/>
</dbReference>
<evidence type="ECO:0000313" key="12">
    <source>
        <dbReference type="EMBL" id="AWD32420.1"/>
    </source>
</evidence>
<dbReference type="Pfam" id="PF00156">
    <property type="entry name" value="Pribosyltran"/>
    <property type="match status" value="1"/>
</dbReference>
<evidence type="ECO:0000256" key="1">
    <source>
        <dbReference type="ARBA" id="ARBA00005209"/>
    </source>
</evidence>
<dbReference type="Proteomes" id="UP000266796">
    <property type="component" value="Chromosome"/>
</dbReference>
<dbReference type="InterPro" id="IPR029055">
    <property type="entry name" value="Ntn_hydrolases_N"/>
</dbReference>
<dbReference type="SUPFAM" id="SSF53271">
    <property type="entry name" value="PRTase-like"/>
    <property type="match status" value="1"/>
</dbReference>
<sequence>MCAVVGVIGKSPVNQLLYDSLLLLQHRGQEAAGIATLHNNKFYLYKSKGLVKDVFHKEAMLSLLGHSGIGHVRYSTAGSSSSEEAQPFYVNSPFGITLSHNGNLTNTDELREYLYKNSKRHINTTSDSELLINIFADELSYASLNFNYINDDIIFKAVSELHKKVRGAYSVILEISGYGIVAFKDPYGIRPLCFGYQNTEKGKEWMIASESVALEGNGFNIVRDVNPGEAIIINLNGDFSHKQCANNPKLIPCLFEYVYFARPDSLMNNVSIYEARLCMGEYLAMQVAKTINLMDIDIVVPIPDSSRPSAMQLANFLNINYREALIKNRYIGRTFIMPGHSSRRKSVKQKLNAIGSEFKNKNVLLVDDSIVRGNTSLEIVEMVRAAGAKKVYFASAAPQVKFPNVYGIDMPNKTELIAHNKTNEEIAKSIKADRVIYQNIDDLKKSIQKFNNSINEFDASCFDGKYITGDIDDNYFNKISNRNN</sequence>
<dbReference type="InterPro" id="IPR000836">
    <property type="entry name" value="PRTase_dom"/>
</dbReference>
<dbReference type="Pfam" id="PF13522">
    <property type="entry name" value="GATase_6"/>
    <property type="match status" value="1"/>
</dbReference>
<evidence type="ECO:0000256" key="3">
    <source>
        <dbReference type="ARBA" id="ARBA00022676"/>
    </source>
</evidence>
<comment type="pathway">
    <text evidence="1 7 8">Purine metabolism; IMP biosynthesis via de novo pathway; N(1)-(5-phospho-D-ribosyl)glycinamide from 5-phospho-alpha-D-ribose 1-diphosphate: step 1/2.</text>
</comment>
<dbReference type="HAMAP" id="MF_01931">
    <property type="entry name" value="PurF"/>
    <property type="match status" value="1"/>
</dbReference>
<dbReference type="GO" id="GO:0009113">
    <property type="term" value="P:purine nucleobase biosynthetic process"/>
    <property type="evidence" value="ECO:0007669"/>
    <property type="project" value="UniProtKB-UniRule"/>
</dbReference>
<feature type="binding site" evidence="7 10">
    <location>
        <position position="305"/>
    </location>
    <ligand>
        <name>Mg(2+)</name>
        <dbReference type="ChEBI" id="CHEBI:18420"/>
    </ligand>
</feature>
<feature type="binding site" evidence="7 10">
    <location>
        <position position="367"/>
    </location>
    <ligand>
        <name>Mg(2+)</name>
        <dbReference type="ChEBI" id="CHEBI:18420"/>
    </ligand>
</feature>
<evidence type="ECO:0000256" key="10">
    <source>
        <dbReference type="PIRSR" id="PIRSR000485-2"/>
    </source>
</evidence>
<dbReference type="GO" id="GO:0000287">
    <property type="term" value="F:magnesium ion binding"/>
    <property type="evidence" value="ECO:0007669"/>
    <property type="project" value="UniProtKB-UniRule"/>
</dbReference>
<protein>
    <recommendedName>
        <fullName evidence="7">Amidophosphoribosyltransferase</fullName>
        <shortName evidence="7">ATase</shortName>
        <ecNumber evidence="7">2.4.2.14</ecNumber>
    </recommendedName>
    <alternativeName>
        <fullName evidence="7">Glutamine phosphoribosylpyrophosphate amidotransferase</fullName>
        <shortName evidence="7">GPATase</shortName>
    </alternativeName>
</protein>
<evidence type="ECO:0000256" key="6">
    <source>
        <dbReference type="ARBA" id="ARBA00022962"/>
    </source>
</evidence>
<dbReference type="SUPFAM" id="SSF56235">
    <property type="entry name" value="N-terminal nucleophile aminohydrolases (Ntn hydrolases)"/>
    <property type="match status" value="1"/>
</dbReference>
<evidence type="ECO:0000259" key="11">
    <source>
        <dbReference type="PROSITE" id="PS51278"/>
    </source>
</evidence>
<evidence type="ECO:0000313" key="13">
    <source>
        <dbReference type="Proteomes" id="UP000266796"/>
    </source>
</evidence>
<dbReference type="GO" id="GO:0004044">
    <property type="term" value="F:amidophosphoribosyltransferase activity"/>
    <property type="evidence" value="ECO:0007669"/>
    <property type="project" value="UniProtKB-UniRule"/>
</dbReference>
<comment type="cofactor">
    <cofactor evidence="7 10">
        <name>Mg(2+)</name>
        <dbReference type="ChEBI" id="CHEBI:18420"/>
    </cofactor>
    <text evidence="7 10">Binds 1 Mg(2+) ion per subunit.</text>
</comment>
<gene>
    <name evidence="7 12" type="primary">purF</name>
    <name evidence="12" type="ORF">CKSOR_00299</name>
</gene>
<name>A0A3Q8ERI7_9PROT</name>
<dbReference type="NCBIfam" id="TIGR01134">
    <property type="entry name" value="purF"/>
    <property type="match status" value="1"/>
</dbReference>
<organism evidence="12 13">
    <name type="scientific">Candidatus Kinetoplastidibacterium kentomonadis</name>
    <dbReference type="NCBI Taxonomy" id="1576550"/>
    <lineage>
        <taxon>Bacteria</taxon>
        <taxon>Pseudomonadati</taxon>
        <taxon>Pseudomonadota</taxon>
        <taxon>Betaproteobacteria</taxon>
        <taxon>Candidatus Kinetoplastidibacterium</taxon>
    </lineage>
</organism>
<dbReference type="GO" id="GO:0006189">
    <property type="term" value="P:'de novo' IMP biosynthetic process"/>
    <property type="evidence" value="ECO:0007669"/>
    <property type="project" value="UniProtKB-UniRule"/>
</dbReference>
<evidence type="ECO:0000256" key="2">
    <source>
        <dbReference type="ARBA" id="ARBA00010138"/>
    </source>
</evidence>
<comment type="catalytic activity">
    <reaction evidence="7 8">
        <text>5-phospho-beta-D-ribosylamine + L-glutamate + diphosphate = 5-phospho-alpha-D-ribose 1-diphosphate + L-glutamine + H2O</text>
        <dbReference type="Rhea" id="RHEA:14905"/>
        <dbReference type="ChEBI" id="CHEBI:15377"/>
        <dbReference type="ChEBI" id="CHEBI:29985"/>
        <dbReference type="ChEBI" id="CHEBI:33019"/>
        <dbReference type="ChEBI" id="CHEBI:58017"/>
        <dbReference type="ChEBI" id="CHEBI:58359"/>
        <dbReference type="ChEBI" id="CHEBI:58681"/>
        <dbReference type="EC" id="2.4.2.14"/>
    </reaction>
</comment>
<keyword evidence="5 7" id="KW-0658">Purine biosynthesis</keyword>
<accession>A0A3Q8ERI7</accession>
<dbReference type="CDD" id="cd06223">
    <property type="entry name" value="PRTases_typeI"/>
    <property type="match status" value="1"/>
</dbReference>
<dbReference type="KEGG" id="kso:CKSOR_00299"/>
<reference evidence="12 13" key="1">
    <citation type="journal article" date="2018" name="Parasitology">
        <title>The reduced genome of Candidatus Kinetoplastibacterium sorsogonicusi, the endosymbiont of Kentomonas sorsogonicus (Trypanosomatidae): loss of the haem-synthesis pathway.</title>
        <authorList>
            <person name="Silva F.M."/>
            <person name="Kostygov A.Y."/>
            <person name="Spodareva V.V."/>
            <person name="Butenko A."/>
            <person name="Tossou R."/>
            <person name="Lukes J."/>
            <person name="Yurchenko V."/>
            <person name="Alves J.M.P."/>
        </authorList>
    </citation>
    <scope>NUCLEOTIDE SEQUENCE [LARGE SCALE GENOMIC DNA]</scope>
    <source>
        <strain evidence="12 13">MF-08</strain>
    </source>
</reference>
<dbReference type="UniPathway" id="UPA00074">
    <property type="reaction ID" value="UER00124"/>
</dbReference>
<evidence type="ECO:0000256" key="9">
    <source>
        <dbReference type="PIRSR" id="PIRSR000485-1"/>
    </source>
</evidence>
<dbReference type="InterPro" id="IPR029057">
    <property type="entry name" value="PRTase-like"/>
</dbReference>
<keyword evidence="4 7" id="KW-0808">Transferase</keyword>
<feature type="domain" description="Glutamine amidotransferase type-2" evidence="11">
    <location>
        <begin position="2"/>
        <end position="236"/>
    </location>
</feature>
<feature type="binding site" evidence="7 10">
    <location>
        <position position="368"/>
    </location>
    <ligand>
        <name>Mg(2+)</name>
        <dbReference type="ChEBI" id="CHEBI:18420"/>
    </ligand>
</feature>
<keyword evidence="13" id="KW-1185">Reference proteome</keyword>
<comment type="caution">
    <text evidence="7">Lacks conserved residue(s) required for the propagation of feature annotation.</text>
</comment>